<keyword evidence="3" id="KW-1185">Reference proteome</keyword>
<evidence type="ECO:0000313" key="2">
    <source>
        <dbReference type="EMBL" id="MDH2391389.1"/>
    </source>
</evidence>
<sequence>MPQTLDAVAVRSWCARALDALGREREEIDAINVYPVADADTGTNLYLTVESAAQAVEAVFAAHEVGSSSPAAGEVVRAMAHGALIGARGNSGTILAQLLRGMAERLADGDELPGALRRAAQLAREAVAHPVEGTILSVAGAAADAAGACTDPGDAGAVAKAAYEGASTALDATPGQLEVLARAGVVDAGGRGLLTVLGALVESVSGAAVPARRERPAHPAPPPEQCGAEGGPAFEVIYLLEADDAAVERLRTRLDGLGDSLVVVGGDGLWNVHVHVDDAGAAVEAGVEAGRPYRIRITHFAAAAGAGAAAPPRREPVQRAVVAVVPAEGLAALCAEAGATTVLARPGEPPASGELVDAIRRAHAREVVLLPNDADLRHTAAAAAEQARTEGVRVALIPTRAAVQGIAALAVHEPGRRFDEDVVAMTAAAGATRYAELAVAERQSWTTAGVCQAGDVLGLIDGDVAVIGRDLAATAETVLDRMLSAGGELVTLIASDSAPAGLTARLESHVRETHLAVDTVAYAGGADAAPLRIGVE</sequence>
<dbReference type="PANTHER" id="PTHR33434">
    <property type="entry name" value="DEGV DOMAIN-CONTAINING PROTEIN DR_1986-RELATED"/>
    <property type="match status" value="1"/>
</dbReference>
<dbReference type="NCBIfam" id="TIGR03599">
    <property type="entry name" value="YloV"/>
    <property type="match status" value="1"/>
</dbReference>
<dbReference type="EMBL" id="JARWBG010000026">
    <property type="protein sequence ID" value="MDH2391389.1"/>
    <property type="molecule type" value="Genomic_DNA"/>
</dbReference>
<dbReference type="InterPro" id="IPR033470">
    <property type="entry name" value="FakA-like_C"/>
</dbReference>
<evidence type="ECO:0000259" key="1">
    <source>
        <dbReference type="PROSITE" id="PS51480"/>
    </source>
</evidence>
<dbReference type="PANTHER" id="PTHR33434:SF4">
    <property type="entry name" value="PHOSPHATASE PROTEIN"/>
    <property type="match status" value="1"/>
</dbReference>
<organism evidence="2 3">
    <name type="scientific">Streptomyces chengmaiensis</name>
    <dbReference type="NCBI Taxonomy" id="3040919"/>
    <lineage>
        <taxon>Bacteria</taxon>
        <taxon>Bacillati</taxon>
        <taxon>Actinomycetota</taxon>
        <taxon>Actinomycetes</taxon>
        <taxon>Kitasatosporales</taxon>
        <taxon>Streptomycetaceae</taxon>
        <taxon>Streptomyces</taxon>
    </lineage>
</organism>
<dbReference type="InterPro" id="IPR048394">
    <property type="entry name" value="FakA-like_M"/>
</dbReference>
<dbReference type="Proteomes" id="UP001223144">
    <property type="component" value="Unassembled WGS sequence"/>
</dbReference>
<dbReference type="Gene3D" id="1.25.40.340">
    <property type="match status" value="1"/>
</dbReference>
<comment type="caution">
    <text evidence="2">The sequence shown here is derived from an EMBL/GenBank/DDBJ whole genome shotgun (WGS) entry which is preliminary data.</text>
</comment>
<dbReference type="PROSITE" id="PS51480">
    <property type="entry name" value="DHAL"/>
    <property type="match status" value="1"/>
</dbReference>
<dbReference type="SMART" id="SM01121">
    <property type="entry name" value="Dak1_2"/>
    <property type="match status" value="1"/>
</dbReference>
<dbReference type="SMART" id="SM01120">
    <property type="entry name" value="Dak2"/>
    <property type="match status" value="1"/>
</dbReference>
<dbReference type="SUPFAM" id="SSF101473">
    <property type="entry name" value="DhaL-like"/>
    <property type="match status" value="1"/>
</dbReference>
<dbReference type="RefSeq" id="WP_240136808.1">
    <property type="nucleotide sequence ID" value="NZ_JARWBG010000026.1"/>
</dbReference>
<dbReference type="Pfam" id="PF13684">
    <property type="entry name" value="FakA-like_C"/>
    <property type="match status" value="1"/>
</dbReference>
<dbReference type="Pfam" id="PF21645">
    <property type="entry name" value="FakA-like_M"/>
    <property type="match status" value="1"/>
</dbReference>
<gene>
    <name evidence="2" type="ORF">QCN29_21895</name>
</gene>
<accession>A0ABT6HTK5</accession>
<evidence type="ECO:0000313" key="3">
    <source>
        <dbReference type="Proteomes" id="UP001223144"/>
    </source>
</evidence>
<protein>
    <submittedName>
        <fullName evidence="2">DAK2 domain-containing protein</fullName>
    </submittedName>
</protein>
<dbReference type="Pfam" id="PF02734">
    <property type="entry name" value="Dak2"/>
    <property type="match status" value="1"/>
</dbReference>
<dbReference type="InterPro" id="IPR050270">
    <property type="entry name" value="DegV_domain_contain"/>
</dbReference>
<feature type="domain" description="DhaL" evidence="1">
    <location>
        <begin position="8"/>
        <end position="202"/>
    </location>
</feature>
<name>A0ABT6HTK5_9ACTN</name>
<proteinExistence type="predicted"/>
<dbReference type="InterPro" id="IPR004007">
    <property type="entry name" value="DhaL_dom"/>
</dbReference>
<dbReference type="InterPro" id="IPR036117">
    <property type="entry name" value="DhaL_dom_sf"/>
</dbReference>
<dbReference type="InterPro" id="IPR019986">
    <property type="entry name" value="YloV-like"/>
</dbReference>
<reference evidence="2 3" key="1">
    <citation type="submission" date="2023-04" db="EMBL/GenBank/DDBJ databases">
        <title>Streptomyces chengmaiensis sp. nov. isolated from the stem of mangrove plant in Hainan.</title>
        <authorList>
            <person name="Huang X."/>
            <person name="Zhou S."/>
            <person name="Chu X."/>
            <person name="Xie Y."/>
            <person name="Lin Y."/>
        </authorList>
    </citation>
    <scope>NUCLEOTIDE SEQUENCE [LARGE SCALE GENOMIC DNA]</scope>
    <source>
        <strain evidence="2 3">HNM0663</strain>
    </source>
</reference>